<protein>
    <recommendedName>
        <fullName evidence="5">Energy transducer TonB</fullName>
    </recommendedName>
</protein>
<evidence type="ECO:0000256" key="2">
    <source>
        <dbReference type="SAM" id="Phobius"/>
    </source>
</evidence>
<keyword evidence="2" id="KW-0472">Membrane</keyword>
<dbReference type="EMBL" id="JBHRTI010000010">
    <property type="protein sequence ID" value="MFC3148802.1"/>
    <property type="molecule type" value="Genomic_DNA"/>
</dbReference>
<evidence type="ECO:0008006" key="5">
    <source>
        <dbReference type="Google" id="ProtNLM"/>
    </source>
</evidence>
<gene>
    <name evidence="3" type="ORF">ACFOEN_14310</name>
</gene>
<feature type="compositionally biased region" description="Pro residues" evidence="1">
    <location>
        <begin position="64"/>
        <end position="88"/>
    </location>
</feature>
<name>A0ABV7H563_9BURK</name>
<keyword evidence="2" id="KW-1133">Transmembrane helix</keyword>
<organism evidence="3 4">
    <name type="scientific">Piscinibacterium candidicorallinum</name>
    <dbReference type="NCBI Taxonomy" id="1793872"/>
    <lineage>
        <taxon>Bacteria</taxon>
        <taxon>Pseudomonadati</taxon>
        <taxon>Pseudomonadota</taxon>
        <taxon>Betaproteobacteria</taxon>
        <taxon>Burkholderiales</taxon>
        <taxon>Piscinibacterium</taxon>
    </lineage>
</organism>
<evidence type="ECO:0000313" key="4">
    <source>
        <dbReference type="Proteomes" id="UP001595556"/>
    </source>
</evidence>
<keyword evidence="4" id="KW-1185">Reference proteome</keyword>
<accession>A0ABV7H563</accession>
<proteinExistence type="predicted"/>
<feature type="non-terminal residue" evidence="3">
    <location>
        <position position="88"/>
    </location>
</feature>
<evidence type="ECO:0000256" key="1">
    <source>
        <dbReference type="SAM" id="MobiDB-lite"/>
    </source>
</evidence>
<keyword evidence="2" id="KW-0812">Transmembrane</keyword>
<dbReference type="Proteomes" id="UP001595556">
    <property type="component" value="Unassembled WGS sequence"/>
</dbReference>
<feature type="transmembrane region" description="Helical" evidence="2">
    <location>
        <begin position="21"/>
        <end position="39"/>
    </location>
</feature>
<evidence type="ECO:0000313" key="3">
    <source>
        <dbReference type="EMBL" id="MFC3148802.1"/>
    </source>
</evidence>
<feature type="region of interest" description="Disordered" evidence="1">
    <location>
        <begin position="60"/>
        <end position="88"/>
    </location>
</feature>
<reference evidence="4" key="1">
    <citation type="journal article" date="2019" name="Int. J. Syst. Evol. Microbiol.">
        <title>The Global Catalogue of Microorganisms (GCM) 10K type strain sequencing project: providing services to taxonomists for standard genome sequencing and annotation.</title>
        <authorList>
            <consortium name="The Broad Institute Genomics Platform"/>
            <consortium name="The Broad Institute Genome Sequencing Center for Infectious Disease"/>
            <person name="Wu L."/>
            <person name="Ma J."/>
        </authorList>
    </citation>
    <scope>NUCLEOTIDE SEQUENCE [LARGE SCALE GENOMIC DNA]</scope>
    <source>
        <strain evidence="4">KCTC 52168</strain>
    </source>
</reference>
<comment type="caution">
    <text evidence="3">The sequence shown here is derived from an EMBL/GenBank/DDBJ whole genome shotgun (WGS) entry which is preliminary data.</text>
</comment>
<sequence length="88" mass="9669">MANDIRMVTDYRTQQRNPRKHMVGLSVVVGLHAVLLYAVTTGLANQMIVKVAKPVEALLEEYKPPPPPPPPPPRPPPPKQVPQAPPPE</sequence>